<gene>
    <name evidence="2" type="ORF">QPJ95_02310</name>
</gene>
<dbReference type="KEGG" id="ppso:QPJ95_02310"/>
<dbReference type="SUPFAM" id="SSF51735">
    <property type="entry name" value="NAD(P)-binding Rossmann-fold domains"/>
    <property type="match status" value="1"/>
</dbReference>
<dbReference type="PRINTS" id="PR00081">
    <property type="entry name" value="GDHRDH"/>
</dbReference>
<dbReference type="InterPro" id="IPR036291">
    <property type="entry name" value="NAD(P)-bd_dom_sf"/>
</dbReference>
<organism evidence="2 3">
    <name type="scientific">Parasedimentitalea psychrophila</name>
    <dbReference type="NCBI Taxonomy" id="2997337"/>
    <lineage>
        <taxon>Bacteria</taxon>
        <taxon>Pseudomonadati</taxon>
        <taxon>Pseudomonadota</taxon>
        <taxon>Alphaproteobacteria</taxon>
        <taxon>Rhodobacterales</taxon>
        <taxon>Paracoccaceae</taxon>
        <taxon>Parasedimentitalea</taxon>
    </lineage>
</organism>
<evidence type="ECO:0000313" key="2">
    <source>
        <dbReference type="EMBL" id="WIY25793.1"/>
    </source>
</evidence>
<name>A0A9Y2L094_9RHOB</name>
<dbReference type="PANTHER" id="PTHR42760">
    <property type="entry name" value="SHORT-CHAIN DEHYDROGENASES/REDUCTASES FAMILY MEMBER"/>
    <property type="match status" value="1"/>
</dbReference>
<accession>A0A9Y2L094</accession>
<dbReference type="GO" id="GO:0047936">
    <property type="term" value="F:glucose 1-dehydrogenase [NAD(P)+] activity"/>
    <property type="evidence" value="ECO:0007669"/>
    <property type="project" value="UniProtKB-EC"/>
</dbReference>
<keyword evidence="2" id="KW-0560">Oxidoreductase</keyword>
<dbReference type="InterPro" id="IPR002347">
    <property type="entry name" value="SDR_fam"/>
</dbReference>
<dbReference type="PRINTS" id="PR00080">
    <property type="entry name" value="SDRFAMILY"/>
</dbReference>
<dbReference type="EMBL" id="CP127247">
    <property type="protein sequence ID" value="WIY25793.1"/>
    <property type="molecule type" value="Genomic_DNA"/>
</dbReference>
<keyword evidence="3" id="KW-1185">Reference proteome</keyword>
<dbReference type="EC" id="1.1.1.47" evidence="2"/>
<dbReference type="NCBIfam" id="NF005559">
    <property type="entry name" value="PRK07231.1"/>
    <property type="match status" value="1"/>
</dbReference>
<dbReference type="FunFam" id="3.40.50.720:FF:000084">
    <property type="entry name" value="Short-chain dehydrogenase reductase"/>
    <property type="match status" value="1"/>
</dbReference>
<dbReference type="PROSITE" id="PS00061">
    <property type="entry name" value="ADH_SHORT"/>
    <property type="match status" value="1"/>
</dbReference>
<evidence type="ECO:0000256" key="1">
    <source>
        <dbReference type="ARBA" id="ARBA00006484"/>
    </source>
</evidence>
<dbReference type="InterPro" id="IPR020904">
    <property type="entry name" value="Sc_DH/Rdtase_CS"/>
</dbReference>
<protein>
    <submittedName>
        <fullName evidence="2">Glucose 1-dehydrogenase</fullName>
        <ecNumber evidence="2">1.1.1.47</ecNumber>
    </submittedName>
</protein>
<dbReference type="Proteomes" id="UP001238334">
    <property type="component" value="Chromosome"/>
</dbReference>
<proteinExistence type="inferred from homology"/>
<dbReference type="Gene3D" id="3.40.50.720">
    <property type="entry name" value="NAD(P)-binding Rossmann-like Domain"/>
    <property type="match status" value="1"/>
</dbReference>
<dbReference type="AlphaFoldDB" id="A0A9Y2L094"/>
<comment type="similarity">
    <text evidence="1">Belongs to the short-chain dehydrogenases/reductases (SDR) family.</text>
</comment>
<dbReference type="RefSeq" id="WP_270921071.1">
    <property type="nucleotide sequence ID" value="NZ_CP127247.1"/>
</dbReference>
<reference evidence="2 3" key="1">
    <citation type="submission" date="2023-06" db="EMBL/GenBank/DDBJ databases">
        <title>Parasedimentitalea psychrophila sp. nov., a psychrophilic bacterium isolated from deep-sea sediment.</title>
        <authorList>
            <person name="Li A."/>
        </authorList>
    </citation>
    <scope>NUCLEOTIDE SEQUENCE [LARGE SCALE GENOMIC DNA]</scope>
    <source>
        <strain evidence="2 3">QS115</strain>
    </source>
</reference>
<evidence type="ECO:0000313" key="3">
    <source>
        <dbReference type="Proteomes" id="UP001238334"/>
    </source>
</evidence>
<sequence>MSRYDNKVALITGAGHGIGRSIAQKLAQDGAAVSVLDIDEEMGQQTVEMLQSDGHKAIFVRADITKYDEVEAAFAKTAETLGTIDLLVNNAAFSMAGDLKNMPLDAWHHEINVNLNGPYHCIRAVLSSMVESGGGAIINIASVNGVRYFGSPAYSAAKAAIISLTQCVASEYGSKGIRCNAILPGSVQTDAVAWQTRIDRDPNVFEKLARWYPVGRVGQPDDVAKAVSFLGSDEAEYISGVALPVDGGLLAGMNVMIDEFVLEG</sequence>
<dbReference type="Pfam" id="PF13561">
    <property type="entry name" value="adh_short_C2"/>
    <property type="match status" value="1"/>
</dbReference>